<dbReference type="InterPro" id="IPR036291">
    <property type="entry name" value="NAD(P)-bd_dom_sf"/>
</dbReference>
<dbReference type="Proteomes" id="UP000233350">
    <property type="component" value="Unassembled WGS sequence"/>
</dbReference>
<keyword evidence="3 9" id="KW-0479">Metal-binding</keyword>
<dbReference type="GO" id="GO:0016853">
    <property type="term" value="F:isomerase activity"/>
    <property type="evidence" value="ECO:0007669"/>
    <property type="project" value="UniProtKB-KW"/>
</dbReference>
<feature type="binding site" evidence="9">
    <location>
        <position position="114"/>
    </location>
    <ligand>
        <name>NADPH</name>
        <dbReference type="ChEBI" id="CHEBI:57783"/>
    </ligand>
</feature>
<evidence type="ECO:0000259" key="12">
    <source>
        <dbReference type="Pfam" id="PF13288"/>
    </source>
</evidence>
<feature type="binding site" evidence="9">
    <location>
        <position position="134"/>
    </location>
    <ligand>
        <name>Mn(2+)</name>
        <dbReference type="ChEBI" id="CHEBI:29035"/>
    </ligand>
</feature>
<dbReference type="PIRSF" id="PIRSF006205">
    <property type="entry name" value="Dxp_reductismrs"/>
    <property type="match status" value="1"/>
</dbReference>
<feature type="binding site" evidence="9">
    <location>
        <position position="206"/>
    </location>
    <ligand>
        <name>Mn(2+)</name>
        <dbReference type="ChEBI" id="CHEBI:29035"/>
    </ligand>
</feature>
<evidence type="ECO:0000256" key="6">
    <source>
        <dbReference type="ARBA" id="ARBA00023211"/>
    </source>
</evidence>
<comment type="cofactor">
    <cofactor evidence="9">
        <name>Mg(2+)</name>
        <dbReference type="ChEBI" id="CHEBI:18420"/>
    </cofactor>
    <cofactor evidence="9">
        <name>Mn(2+)</name>
        <dbReference type="ChEBI" id="CHEBI:29035"/>
    </cofactor>
</comment>
<evidence type="ECO:0000256" key="5">
    <source>
        <dbReference type="ARBA" id="ARBA00023002"/>
    </source>
</evidence>
<keyword evidence="6 9" id="KW-0464">Manganese</keyword>
<dbReference type="SUPFAM" id="SSF69055">
    <property type="entry name" value="1-deoxy-D-xylulose-5-phosphate reductoisomerase, C-terminal domain"/>
    <property type="match status" value="1"/>
</dbReference>
<feature type="binding site" evidence="9">
    <location>
        <position position="202"/>
    </location>
    <ligand>
        <name>1-deoxy-D-xylulose 5-phosphate</name>
        <dbReference type="ChEBI" id="CHEBI:57792"/>
    </ligand>
</feature>
<evidence type="ECO:0000256" key="7">
    <source>
        <dbReference type="ARBA" id="ARBA00023229"/>
    </source>
</evidence>
<feature type="domain" description="1-deoxy-D-xylulose 5-phosphate reductoisomerase C-terminal" evidence="11">
    <location>
        <begin position="130"/>
        <end position="214"/>
    </location>
</feature>
<reference evidence="13 14" key="1">
    <citation type="submission" date="2016-07" db="EMBL/GenBank/DDBJ databases">
        <title>Detection of Helicobacter winghamensis from caecal content of red fox (Vulpes vulpes).</title>
        <authorList>
            <person name="Zanoni R.G."/>
            <person name="Florio D."/>
            <person name="Caffara M."/>
            <person name="Renzi M."/>
            <person name="Parisi A."/>
            <person name="Pasquali F."/>
            <person name="Manfreda G."/>
        </authorList>
    </citation>
    <scope>NUCLEOTIDE SEQUENCE [LARGE SCALE GENOMIC DNA]</scope>
    <source>
        <strain evidence="13 14">295_13</strain>
    </source>
</reference>
<feature type="binding site" evidence="9">
    <location>
        <position position="184"/>
    </location>
    <ligand>
        <name>1-deoxy-D-xylulose 5-phosphate</name>
        <dbReference type="ChEBI" id="CHEBI:57792"/>
    </ligand>
</feature>
<feature type="binding site" evidence="9">
    <location>
        <position position="32"/>
    </location>
    <ligand>
        <name>NADPH</name>
        <dbReference type="ChEBI" id="CHEBI:57783"/>
    </ligand>
</feature>
<feature type="binding site" evidence="9">
    <location>
        <position position="190"/>
    </location>
    <ligand>
        <name>NADPH</name>
        <dbReference type="ChEBI" id="CHEBI:57783"/>
    </ligand>
</feature>
<evidence type="ECO:0000256" key="4">
    <source>
        <dbReference type="ARBA" id="ARBA00022857"/>
    </source>
</evidence>
<feature type="binding site" evidence="9">
    <location>
        <position position="10"/>
    </location>
    <ligand>
        <name>NADPH</name>
        <dbReference type="ChEBI" id="CHEBI:57783"/>
    </ligand>
</feature>
<feature type="binding site" evidence="9">
    <location>
        <position position="136"/>
    </location>
    <ligand>
        <name>Mn(2+)</name>
        <dbReference type="ChEBI" id="CHEBI:29035"/>
    </ligand>
</feature>
<dbReference type="Gene3D" id="3.40.50.720">
    <property type="entry name" value="NAD(P)-binding Rossmann-like Domain"/>
    <property type="match status" value="1"/>
</dbReference>
<evidence type="ECO:0000256" key="1">
    <source>
        <dbReference type="ARBA" id="ARBA00005094"/>
    </source>
</evidence>
<dbReference type="InterPro" id="IPR036169">
    <property type="entry name" value="DXPR_C_sf"/>
</dbReference>
<keyword evidence="9" id="KW-0460">Magnesium</keyword>
<feature type="binding site" evidence="9">
    <location>
        <position position="136"/>
    </location>
    <ligand>
        <name>1-deoxy-D-xylulose 5-phosphate</name>
        <dbReference type="ChEBI" id="CHEBI:57792"/>
    </ligand>
</feature>
<keyword evidence="5 9" id="KW-0560">Oxidoreductase</keyword>
<dbReference type="AlphaFoldDB" id="A0A2N3PHB1"/>
<dbReference type="Gene3D" id="1.10.1740.10">
    <property type="match status" value="1"/>
</dbReference>
<keyword evidence="4 9" id="KW-0521">NADP</keyword>
<feature type="domain" description="DXP reductoisomerase C-terminal" evidence="12">
    <location>
        <begin position="245"/>
        <end position="369"/>
    </location>
</feature>
<dbReference type="GO" id="GO:0030145">
    <property type="term" value="F:manganese ion binding"/>
    <property type="evidence" value="ECO:0007669"/>
    <property type="project" value="TreeGrafter"/>
</dbReference>
<dbReference type="RefSeq" id="WP_006803082.1">
    <property type="nucleotide sequence ID" value="NZ_CABKOI010000019.1"/>
</dbReference>
<feature type="binding site" evidence="9">
    <location>
        <position position="161"/>
    </location>
    <ligand>
        <name>1-deoxy-D-xylulose 5-phosphate</name>
        <dbReference type="ChEBI" id="CHEBI:57792"/>
    </ligand>
</feature>
<dbReference type="GO" id="GO:0051484">
    <property type="term" value="P:isopentenyl diphosphate biosynthetic process, methylerythritol 4-phosphate pathway involved in terpenoid biosynthetic process"/>
    <property type="evidence" value="ECO:0007669"/>
    <property type="project" value="TreeGrafter"/>
</dbReference>
<keyword evidence="7 9" id="KW-0414">Isoprene biosynthesis</keyword>
<dbReference type="STRING" id="556267.HWAG_01386"/>
<dbReference type="PANTHER" id="PTHR30525:SF0">
    <property type="entry name" value="1-DEOXY-D-XYLULOSE 5-PHOSPHATE REDUCTOISOMERASE, CHLOROPLASTIC"/>
    <property type="match status" value="1"/>
</dbReference>
<evidence type="ECO:0000256" key="2">
    <source>
        <dbReference type="ARBA" id="ARBA00006825"/>
    </source>
</evidence>
<feature type="domain" description="1-deoxy-D-xylulose 5-phosphate reductoisomerase N-terminal" evidence="10">
    <location>
        <begin position="1"/>
        <end position="122"/>
    </location>
</feature>
<comment type="pathway">
    <text evidence="1 9">Isoprenoid biosynthesis; isopentenyl diphosphate biosynthesis via DXP pathway; isopentenyl diphosphate from 1-deoxy-D-xylulose 5-phosphate: step 1/6.</text>
</comment>
<comment type="function">
    <text evidence="9">Catalyzes the NADPH-dependent rearrangement and reduction of 1-deoxy-D-xylulose-5-phosphate (DXP) to 2-C-methyl-D-erythritol 4-phosphate (MEP).</text>
</comment>
<feature type="binding site" evidence="9">
    <location>
        <position position="116"/>
    </location>
    <ligand>
        <name>NADPH</name>
        <dbReference type="ChEBI" id="CHEBI:57783"/>
    </ligand>
</feature>
<dbReference type="UniPathway" id="UPA00056">
    <property type="reaction ID" value="UER00092"/>
</dbReference>
<protein>
    <recommendedName>
        <fullName evidence="9">1-deoxy-D-xylulose 5-phosphate reductoisomerase</fullName>
        <shortName evidence="9">DXP reductoisomerase</shortName>
        <ecNumber evidence="9">1.1.1.267</ecNumber>
    </recommendedName>
    <alternativeName>
        <fullName evidence="9">1-deoxyxylulose-5-phosphate reductoisomerase</fullName>
    </alternativeName>
    <alternativeName>
        <fullName evidence="9">2-C-methyl-D-erythritol 4-phosphate synthase</fullName>
    </alternativeName>
</protein>
<dbReference type="InterPro" id="IPR013512">
    <property type="entry name" value="DXP_reductoisomerase_N"/>
</dbReference>
<dbReference type="EC" id="1.1.1.267" evidence="9"/>
<dbReference type="EMBL" id="MBPK01000046">
    <property type="protein sequence ID" value="PKT79740.1"/>
    <property type="molecule type" value="Genomic_DNA"/>
</dbReference>
<evidence type="ECO:0000313" key="14">
    <source>
        <dbReference type="Proteomes" id="UP000233350"/>
    </source>
</evidence>
<feature type="binding site" evidence="9">
    <location>
        <position position="8"/>
    </location>
    <ligand>
        <name>NADPH</name>
        <dbReference type="ChEBI" id="CHEBI:57783"/>
    </ligand>
</feature>
<name>A0A2N3PHB1_9HELI</name>
<dbReference type="HAMAP" id="MF_00183">
    <property type="entry name" value="DXP_reductoisom"/>
    <property type="match status" value="1"/>
</dbReference>
<feature type="binding site" evidence="9">
    <location>
        <position position="115"/>
    </location>
    <ligand>
        <name>1-deoxy-D-xylulose 5-phosphate</name>
        <dbReference type="ChEBI" id="CHEBI:57792"/>
    </ligand>
</feature>
<dbReference type="Pfam" id="PF13288">
    <property type="entry name" value="DXPR_C"/>
    <property type="match status" value="1"/>
</dbReference>
<feature type="binding site" evidence="9">
    <location>
        <position position="31"/>
    </location>
    <ligand>
        <name>NADPH</name>
        <dbReference type="ChEBI" id="CHEBI:57783"/>
    </ligand>
</feature>
<organism evidence="13 14">
    <name type="scientific">Helicobacter winghamensis</name>
    <dbReference type="NCBI Taxonomy" id="157268"/>
    <lineage>
        <taxon>Bacteria</taxon>
        <taxon>Pseudomonadati</taxon>
        <taxon>Campylobacterota</taxon>
        <taxon>Epsilonproteobacteria</taxon>
        <taxon>Campylobacterales</taxon>
        <taxon>Helicobacteraceae</taxon>
        <taxon>Helicobacter</taxon>
    </lineage>
</organism>
<feature type="binding site" evidence="9">
    <location>
        <position position="9"/>
    </location>
    <ligand>
        <name>NADPH</name>
        <dbReference type="ChEBI" id="CHEBI:57783"/>
    </ligand>
</feature>
<evidence type="ECO:0000256" key="3">
    <source>
        <dbReference type="ARBA" id="ARBA00022723"/>
    </source>
</evidence>
<feature type="binding site" evidence="9">
    <location>
        <position position="206"/>
    </location>
    <ligand>
        <name>1-deoxy-D-xylulose 5-phosphate</name>
        <dbReference type="ChEBI" id="CHEBI:57792"/>
    </ligand>
</feature>
<proteinExistence type="inferred from homology"/>
<feature type="binding site" evidence="9">
    <location>
        <position position="135"/>
    </location>
    <ligand>
        <name>1-deoxy-D-xylulose 5-phosphate</name>
        <dbReference type="ChEBI" id="CHEBI:57792"/>
    </ligand>
</feature>
<evidence type="ECO:0000313" key="13">
    <source>
        <dbReference type="EMBL" id="PKT79740.1"/>
    </source>
</evidence>
<dbReference type="GO" id="GO:0030604">
    <property type="term" value="F:1-deoxy-D-xylulose-5-phosphate reductoisomerase activity"/>
    <property type="evidence" value="ECO:0007669"/>
    <property type="project" value="UniProtKB-UniRule"/>
</dbReference>
<dbReference type="PANTHER" id="PTHR30525">
    <property type="entry name" value="1-DEOXY-D-XYLULOSE 5-PHOSPHATE REDUCTOISOMERASE"/>
    <property type="match status" value="1"/>
</dbReference>
<dbReference type="InterPro" id="IPR003821">
    <property type="entry name" value="DXP_reductoisomerase"/>
</dbReference>
<feature type="binding site" evidence="9">
    <location>
        <position position="203"/>
    </location>
    <ligand>
        <name>1-deoxy-D-xylulose 5-phosphate</name>
        <dbReference type="ChEBI" id="CHEBI:57792"/>
    </ligand>
</feature>
<feature type="binding site" evidence="9">
    <location>
        <position position="197"/>
    </location>
    <ligand>
        <name>1-deoxy-D-xylulose 5-phosphate</name>
        <dbReference type="ChEBI" id="CHEBI:57792"/>
    </ligand>
</feature>
<sequence>MIILGSSGSIGVNALAIAARYKLPIEVLGVGKNIALLNAQILQFHPKSVIIADENDKHLITPAFKGKIYSGENGILQAILEAESKLVINALVGFIGLAPTLCAISCQKKVALANKESLVVAGDCVNKEYIIPIDSEHFSLSYLLHFSKSPRPFKNLYITASGGAFRDTPLKEIPQQNATNALKHPNWKMGRKITIDSATMVNKLFEILEAYWLFGSKNLNAFIERNSHIHALVEFWDGSVVAHFANANMQLPIAYAICFGLGLDEAFLQDFKSDSIIERLHFQNINYSLKDIDKARYPLWGLKDTLLETPKLGLVLNAANEVAVEAFLQDSIVFGKIAEIIQNALEKFKNPNFNDLENIKALDLEVRNYTKALL</sequence>
<accession>A0A2N3PHB1</accession>
<keyword evidence="13" id="KW-0413">Isomerase</keyword>
<evidence type="ECO:0000256" key="9">
    <source>
        <dbReference type="HAMAP-Rule" id="MF_00183"/>
    </source>
</evidence>
<dbReference type="SUPFAM" id="SSF55347">
    <property type="entry name" value="Glyceraldehyde-3-phosphate dehydrogenase-like, C-terminal domain"/>
    <property type="match status" value="1"/>
</dbReference>
<dbReference type="Pfam" id="PF08436">
    <property type="entry name" value="DXP_redisom_C"/>
    <property type="match status" value="1"/>
</dbReference>
<comment type="caution">
    <text evidence="13">The sequence shown here is derived from an EMBL/GenBank/DDBJ whole genome shotgun (WGS) entry which is preliminary data.</text>
</comment>
<evidence type="ECO:0000259" key="10">
    <source>
        <dbReference type="Pfam" id="PF02670"/>
    </source>
</evidence>
<comment type="caution">
    <text evidence="9">Lacks conserved residue(s) required for the propagation of feature annotation.</text>
</comment>
<dbReference type="Pfam" id="PF02670">
    <property type="entry name" value="DXP_reductoisom"/>
    <property type="match status" value="1"/>
</dbReference>
<evidence type="ECO:0000259" key="11">
    <source>
        <dbReference type="Pfam" id="PF08436"/>
    </source>
</evidence>
<evidence type="ECO:0000256" key="8">
    <source>
        <dbReference type="ARBA" id="ARBA00048543"/>
    </source>
</evidence>
<keyword evidence="14" id="KW-1185">Reference proteome</keyword>
<dbReference type="GO" id="GO:0070402">
    <property type="term" value="F:NADPH binding"/>
    <property type="evidence" value="ECO:0007669"/>
    <property type="project" value="InterPro"/>
</dbReference>
<feature type="binding site" evidence="9">
    <location>
        <position position="33"/>
    </location>
    <ligand>
        <name>NADPH</name>
        <dbReference type="ChEBI" id="CHEBI:57783"/>
    </ligand>
</feature>
<comment type="similarity">
    <text evidence="2 9">Belongs to the DXR family.</text>
</comment>
<dbReference type="OrthoDB" id="9806546at2"/>
<gene>
    <name evidence="9" type="primary">dxr</name>
    <name evidence="13" type="ORF">BCM31_05305</name>
</gene>
<dbReference type="GeneID" id="97290498"/>
<dbReference type="NCBIfam" id="TIGR00243">
    <property type="entry name" value="Dxr"/>
    <property type="match status" value="1"/>
</dbReference>
<dbReference type="InterPro" id="IPR013644">
    <property type="entry name" value="DXP_reductoisomerase_C"/>
</dbReference>
<dbReference type="SUPFAM" id="SSF51735">
    <property type="entry name" value="NAD(P)-binding Rossmann-fold domains"/>
    <property type="match status" value="1"/>
</dbReference>
<comment type="catalytic activity">
    <reaction evidence="8">
        <text>2-C-methyl-D-erythritol 4-phosphate + NADP(+) = 1-deoxy-D-xylulose 5-phosphate + NADPH + H(+)</text>
        <dbReference type="Rhea" id="RHEA:13717"/>
        <dbReference type="ChEBI" id="CHEBI:15378"/>
        <dbReference type="ChEBI" id="CHEBI:57783"/>
        <dbReference type="ChEBI" id="CHEBI:57792"/>
        <dbReference type="ChEBI" id="CHEBI:58262"/>
        <dbReference type="ChEBI" id="CHEBI:58349"/>
        <dbReference type="EC" id="1.1.1.267"/>
    </reaction>
    <physiologicalReaction direction="right-to-left" evidence="8">
        <dbReference type="Rhea" id="RHEA:13719"/>
    </physiologicalReaction>
</comment>
<dbReference type="InterPro" id="IPR026877">
    <property type="entry name" value="DXPR_C"/>
</dbReference>